<evidence type="ECO:0000313" key="2">
    <source>
        <dbReference type="Proteomes" id="UP000008068"/>
    </source>
</evidence>
<protein>
    <submittedName>
        <fullName evidence="1">Uncharacterized protein</fullName>
    </submittedName>
</protein>
<keyword evidence="2" id="KW-1185">Reference proteome</keyword>
<dbReference type="HOGENOM" id="CLU_1050645_0_0_1"/>
<name>G0N6R6_CAEBE</name>
<gene>
    <name evidence="1" type="ORF">CAEBREN_08212</name>
</gene>
<reference evidence="2" key="1">
    <citation type="submission" date="2011-07" db="EMBL/GenBank/DDBJ databases">
        <authorList>
            <consortium name="Caenorhabditis brenneri Sequencing and Analysis Consortium"/>
            <person name="Wilson R.K."/>
        </authorList>
    </citation>
    <scope>NUCLEOTIDE SEQUENCE [LARGE SCALE GENOMIC DNA]</scope>
    <source>
        <strain evidence="2">PB2801</strain>
    </source>
</reference>
<accession>G0N6R6</accession>
<dbReference type="Proteomes" id="UP000008068">
    <property type="component" value="Unassembled WGS sequence"/>
</dbReference>
<dbReference type="InParanoid" id="G0N6R6"/>
<dbReference type="AlphaFoldDB" id="G0N6R6"/>
<sequence length="265" mass="29611">MPNKKNVARHASSHATFAGSYSYRFQCHTIHSAPTSQFLGIKNCQVATQEQVSGDAETVYTRNVGHRGCLDFGGMQKLGSRSHDDTQSAHYKQSLEQNSWINNTLEASRQHLGYLSIKQLGGAKTQSDEPLSLTNYFNSMNYMHQEMGSGSEGSVTAKVVPVGDQTSGIRPTAQDLQGIYENYENSSSHNIGKVQRDPRFRHSVVPYLKMTKKARELLKKKQIQEQLDFVDNFHGVCPNLVYIPTFSAIQENENLTPLSPTWPGK</sequence>
<dbReference type="EMBL" id="GL379845">
    <property type="protein sequence ID" value="EGT53983.1"/>
    <property type="molecule type" value="Genomic_DNA"/>
</dbReference>
<proteinExistence type="predicted"/>
<organism evidence="2">
    <name type="scientific">Caenorhabditis brenneri</name>
    <name type="common">Nematode worm</name>
    <dbReference type="NCBI Taxonomy" id="135651"/>
    <lineage>
        <taxon>Eukaryota</taxon>
        <taxon>Metazoa</taxon>
        <taxon>Ecdysozoa</taxon>
        <taxon>Nematoda</taxon>
        <taxon>Chromadorea</taxon>
        <taxon>Rhabditida</taxon>
        <taxon>Rhabditina</taxon>
        <taxon>Rhabditomorpha</taxon>
        <taxon>Rhabditoidea</taxon>
        <taxon>Rhabditidae</taxon>
        <taxon>Peloderinae</taxon>
        <taxon>Caenorhabditis</taxon>
    </lineage>
</organism>
<evidence type="ECO:0000313" key="1">
    <source>
        <dbReference type="EMBL" id="EGT53983.1"/>
    </source>
</evidence>